<evidence type="ECO:0000313" key="1">
    <source>
        <dbReference type="EMBL" id="KIK11196.1"/>
    </source>
</evidence>
<proteinExistence type="predicted"/>
<feature type="non-terminal residue" evidence="1">
    <location>
        <position position="88"/>
    </location>
</feature>
<organism evidence="1 2">
    <name type="scientific">Pisolithus microcarpus 441</name>
    <dbReference type="NCBI Taxonomy" id="765257"/>
    <lineage>
        <taxon>Eukaryota</taxon>
        <taxon>Fungi</taxon>
        <taxon>Dikarya</taxon>
        <taxon>Basidiomycota</taxon>
        <taxon>Agaricomycotina</taxon>
        <taxon>Agaricomycetes</taxon>
        <taxon>Agaricomycetidae</taxon>
        <taxon>Boletales</taxon>
        <taxon>Sclerodermatineae</taxon>
        <taxon>Pisolithaceae</taxon>
        <taxon>Pisolithus</taxon>
    </lineage>
</organism>
<accession>A0A0C9Y1W2</accession>
<dbReference type="AlphaFoldDB" id="A0A0C9Y1W2"/>
<reference evidence="2" key="2">
    <citation type="submission" date="2015-01" db="EMBL/GenBank/DDBJ databases">
        <title>Evolutionary Origins and Diversification of the Mycorrhizal Mutualists.</title>
        <authorList>
            <consortium name="DOE Joint Genome Institute"/>
            <consortium name="Mycorrhizal Genomics Consortium"/>
            <person name="Kohler A."/>
            <person name="Kuo A."/>
            <person name="Nagy L.G."/>
            <person name="Floudas D."/>
            <person name="Copeland A."/>
            <person name="Barry K.W."/>
            <person name="Cichocki N."/>
            <person name="Veneault-Fourrey C."/>
            <person name="LaButti K."/>
            <person name="Lindquist E.A."/>
            <person name="Lipzen A."/>
            <person name="Lundell T."/>
            <person name="Morin E."/>
            <person name="Murat C."/>
            <person name="Riley R."/>
            <person name="Ohm R."/>
            <person name="Sun H."/>
            <person name="Tunlid A."/>
            <person name="Henrissat B."/>
            <person name="Grigoriev I.V."/>
            <person name="Hibbett D.S."/>
            <person name="Martin F."/>
        </authorList>
    </citation>
    <scope>NUCLEOTIDE SEQUENCE [LARGE SCALE GENOMIC DNA]</scope>
    <source>
        <strain evidence="2">441</strain>
    </source>
</reference>
<evidence type="ECO:0000313" key="2">
    <source>
        <dbReference type="Proteomes" id="UP000054018"/>
    </source>
</evidence>
<gene>
    <name evidence="1" type="ORF">PISMIDRAFT_19737</name>
</gene>
<keyword evidence="2" id="KW-1185">Reference proteome</keyword>
<dbReference type="HOGENOM" id="CLU_190353_0_0_1"/>
<dbReference type="EMBL" id="KN834279">
    <property type="protein sequence ID" value="KIK11196.1"/>
    <property type="molecule type" value="Genomic_DNA"/>
</dbReference>
<protein>
    <submittedName>
        <fullName evidence="1">Uncharacterized protein</fullName>
    </submittedName>
</protein>
<dbReference type="Proteomes" id="UP000054018">
    <property type="component" value="Unassembled WGS sequence"/>
</dbReference>
<name>A0A0C9Y1W2_9AGAM</name>
<sequence>KYLWVHFDEAVRAISTLTFELDVIKKEYNLIDDDFVRFHADERAYLENLKQPAIHDQLLIHYVQILDELEAYRAEGIGAPDEGEAGED</sequence>
<reference evidence="1 2" key="1">
    <citation type="submission" date="2014-04" db="EMBL/GenBank/DDBJ databases">
        <authorList>
            <consortium name="DOE Joint Genome Institute"/>
            <person name="Kuo A."/>
            <person name="Kohler A."/>
            <person name="Costa M.D."/>
            <person name="Nagy L.G."/>
            <person name="Floudas D."/>
            <person name="Copeland A."/>
            <person name="Barry K.W."/>
            <person name="Cichocki N."/>
            <person name="Veneault-Fourrey C."/>
            <person name="LaButti K."/>
            <person name="Lindquist E.A."/>
            <person name="Lipzen A."/>
            <person name="Lundell T."/>
            <person name="Morin E."/>
            <person name="Murat C."/>
            <person name="Sun H."/>
            <person name="Tunlid A."/>
            <person name="Henrissat B."/>
            <person name="Grigoriev I.V."/>
            <person name="Hibbett D.S."/>
            <person name="Martin F."/>
            <person name="Nordberg H.P."/>
            <person name="Cantor M.N."/>
            <person name="Hua S.X."/>
        </authorList>
    </citation>
    <scope>NUCLEOTIDE SEQUENCE [LARGE SCALE GENOMIC DNA]</scope>
    <source>
        <strain evidence="1 2">441</strain>
    </source>
</reference>
<dbReference type="OrthoDB" id="3251205at2759"/>